<reference evidence="2" key="1">
    <citation type="journal article" date="2021" name="PeerJ">
        <title>Extensive microbial diversity within the chicken gut microbiome revealed by metagenomics and culture.</title>
        <authorList>
            <person name="Gilroy R."/>
            <person name="Ravi A."/>
            <person name="Getino M."/>
            <person name="Pursley I."/>
            <person name="Horton D.L."/>
            <person name="Alikhan N.F."/>
            <person name="Baker D."/>
            <person name="Gharbi K."/>
            <person name="Hall N."/>
            <person name="Watson M."/>
            <person name="Adriaenssens E.M."/>
            <person name="Foster-Nyarko E."/>
            <person name="Jarju S."/>
            <person name="Secka A."/>
            <person name="Antonio M."/>
            <person name="Oren A."/>
            <person name="Chaudhuri R.R."/>
            <person name="La Ragione R."/>
            <person name="Hildebrand F."/>
            <person name="Pallen M.J."/>
        </authorList>
    </citation>
    <scope>NUCLEOTIDE SEQUENCE</scope>
    <source>
        <strain evidence="2">CHK160-9182</strain>
    </source>
</reference>
<protein>
    <submittedName>
        <fullName evidence="2">ATP-binding protein</fullName>
    </submittedName>
</protein>
<evidence type="ECO:0000313" key="2">
    <source>
        <dbReference type="EMBL" id="HIW06695.1"/>
    </source>
</evidence>
<gene>
    <name evidence="2" type="ORF">H9889_05155</name>
</gene>
<dbReference type="EMBL" id="DXHP01000116">
    <property type="protein sequence ID" value="HIW06695.1"/>
    <property type="molecule type" value="Genomic_DNA"/>
</dbReference>
<dbReference type="AlphaFoldDB" id="A0A9D1TUI0"/>
<keyword evidence="2" id="KW-0067">ATP-binding</keyword>
<dbReference type="Proteomes" id="UP000823934">
    <property type="component" value="Unassembled WGS sequence"/>
</dbReference>
<evidence type="ECO:0000259" key="1">
    <source>
        <dbReference type="Pfam" id="PF13175"/>
    </source>
</evidence>
<sequence>MRLEKLILKNFRGYHGEHSIDINSLTAIVGRNDVGKTTILDALGVFFDHKLCKYDAADKCVDSLDNDDVAIGCVFSGVEIPIVLDASSITNLEKEYLLNNDKKLEIYKVFTKGKGNGSIQAKCMAPSVKSAKSLLAKKNEELKRIAESIGVDDADKRSNVSLRQEIYKKIGDLKLHESFVKLNAEEGKVICDKIYDKLPHFALFRADRPSTDEESEVQDPMKSAVQTALQKIDVQLESIKDNVKKHAISVANNTINHLHDISPNLASGLVPKFKVEPKWENIFKLTLEDDRGIAINKRGSGVRRLVLISFFKAEAERLQSEFPDKGVIYAIEEPETSQHPSNQRLLIEAFQELASSDKCQVLITTHVPALVEKIPTESLRHITRTLDNGLEVKNGDDDVLKNIANDLGVYPDSRASVLVCVEGPNDINFLKNIGKVYLDYGVQNVPDMMNDPRIVFIPMGGHTLKDWVNNNYLKVLNKPEVHIYDRDVAVPPQYENECNSVNARKDGSIAFMTQKREMENYLHPDAIQAVFGITLTIDDMTDVPSVVSKLTPFNESKAKKKLNKFATGKMSYQMLTASDTERETLSWFNAIYDRL</sequence>
<dbReference type="Gene3D" id="3.40.50.300">
    <property type="entry name" value="P-loop containing nucleotide triphosphate hydrolases"/>
    <property type="match status" value="1"/>
</dbReference>
<keyword evidence="2" id="KW-0547">Nucleotide-binding</keyword>
<dbReference type="PANTHER" id="PTHR32182:SF22">
    <property type="entry name" value="ATP-DEPENDENT ENDONUCLEASE, OLD FAMILY-RELATED"/>
    <property type="match status" value="1"/>
</dbReference>
<dbReference type="GO" id="GO:0005524">
    <property type="term" value="F:ATP binding"/>
    <property type="evidence" value="ECO:0007669"/>
    <property type="project" value="UniProtKB-KW"/>
</dbReference>
<dbReference type="GO" id="GO:0000731">
    <property type="term" value="P:DNA synthesis involved in DNA repair"/>
    <property type="evidence" value="ECO:0007669"/>
    <property type="project" value="TreeGrafter"/>
</dbReference>
<proteinExistence type="predicted"/>
<name>A0A9D1TUI0_9GAMM</name>
<dbReference type="InterPro" id="IPR041685">
    <property type="entry name" value="AAA_GajA/Old/RecF-like"/>
</dbReference>
<dbReference type="GO" id="GO:0006302">
    <property type="term" value="P:double-strand break repair"/>
    <property type="evidence" value="ECO:0007669"/>
    <property type="project" value="TreeGrafter"/>
</dbReference>
<evidence type="ECO:0000313" key="3">
    <source>
        <dbReference type="Proteomes" id="UP000823934"/>
    </source>
</evidence>
<feature type="domain" description="Endonuclease GajA/Old nuclease/RecF-like AAA" evidence="1">
    <location>
        <begin position="1"/>
        <end position="371"/>
    </location>
</feature>
<dbReference type="InterPro" id="IPR027417">
    <property type="entry name" value="P-loop_NTPase"/>
</dbReference>
<dbReference type="PANTHER" id="PTHR32182">
    <property type="entry name" value="DNA REPLICATION AND REPAIR PROTEIN RECF"/>
    <property type="match status" value="1"/>
</dbReference>
<dbReference type="SUPFAM" id="SSF52540">
    <property type="entry name" value="P-loop containing nucleoside triphosphate hydrolases"/>
    <property type="match status" value="1"/>
</dbReference>
<dbReference type="Pfam" id="PF13175">
    <property type="entry name" value="AAA_15"/>
    <property type="match status" value="1"/>
</dbReference>
<organism evidence="2 3">
    <name type="scientific">Candidatus Ignatzschineria merdigallinarum</name>
    <dbReference type="NCBI Taxonomy" id="2838621"/>
    <lineage>
        <taxon>Bacteria</taxon>
        <taxon>Pseudomonadati</taxon>
        <taxon>Pseudomonadota</taxon>
        <taxon>Gammaproteobacteria</taxon>
        <taxon>Cardiobacteriales</taxon>
        <taxon>Ignatzschineriaceae</taxon>
        <taxon>Ignatzschineria</taxon>
    </lineage>
</organism>
<comment type="caution">
    <text evidence="2">The sequence shown here is derived from an EMBL/GenBank/DDBJ whole genome shotgun (WGS) entry which is preliminary data.</text>
</comment>
<reference evidence="2" key="2">
    <citation type="submission" date="2021-04" db="EMBL/GenBank/DDBJ databases">
        <authorList>
            <person name="Gilroy R."/>
        </authorList>
    </citation>
    <scope>NUCLEOTIDE SEQUENCE</scope>
    <source>
        <strain evidence="2">CHK160-9182</strain>
    </source>
</reference>
<accession>A0A9D1TUI0</accession>